<reference evidence="3" key="1">
    <citation type="submission" date="2021-01" db="EMBL/GenBank/DDBJ databases">
        <authorList>
            <person name="Corre E."/>
            <person name="Pelletier E."/>
            <person name="Niang G."/>
            <person name="Scheremetjew M."/>
            <person name="Finn R."/>
            <person name="Kale V."/>
            <person name="Holt S."/>
            <person name="Cochrane G."/>
            <person name="Meng A."/>
            <person name="Brown T."/>
            <person name="Cohen L."/>
        </authorList>
    </citation>
    <scope>NUCLEOTIDE SEQUENCE</scope>
    <source>
        <strain evidence="3">CCMP644</strain>
    </source>
</reference>
<feature type="coiled-coil region" evidence="1">
    <location>
        <begin position="102"/>
        <end position="136"/>
    </location>
</feature>
<evidence type="ECO:0000256" key="2">
    <source>
        <dbReference type="SAM" id="MobiDB-lite"/>
    </source>
</evidence>
<evidence type="ECO:0000256" key="1">
    <source>
        <dbReference type="SAM" id="Coils"/>
    </source>
</evidence>
<feature type="compositionally biased region" description="Polar residues" evidence="2">
    <location>
        <begin position="277"/>
        <end position="289"/>
    </location>
</feature>
<dbReference type="EMBL" id="HBFX01059195">
    <property type="protein sequence ID" value="CAD8984615.1"/>
    <property type="molecule type" value="Transcribed_RNA"/>
</dbReference>
<gene>
    <name evidence="3" type="ORF">HAND00432_LOCUS35628</name>
</gene>
<organism evidence="3">
    <name type="scientific">Hemiselmis andersenii</name>
    <name type="common">Cryptophyte alga</name>
    <dbReference type="NCBI Taxonomy" id="464988"/>
    <lineage>
        <taxon>Eukaryota</taxon>
        <taxon>Cryptophyceae</taxon>
        <taxon>Cryptomonadales</taxon>
        <taxon>Hemiselmidaceae</taxon>
        <taxon>Hemiselmis</taxon>
    </lineage>
</organism>
<feature type="region of interest" description="Disordered" evidence="2">
    <location>
        <begin position="277"/>
        <end position="296"/>
    </location>
</feature>
<protein>
    <submittedName>
        <fullName evidence="3">Uncharacterized protein</fullName>
    </submittedName>
</protein>
<dbReference type="AlphaFoldDB" id="A0A6T8PNQ3"/>
<accession>A0A6T8PNQ3</accession>
<sequence>MTSMSQSFAAGDNVSESGSNAPVDKFGHLLRFPEEIIPVYEELTIEQKERRRLDAQRVEKNIEYLDQINVALDVNIKGRIESDMLIDKLNITRLDAMQRKLVRQIETGFKNLQDELDEAKERLRIATEKLYQQEVDAEVALREMRSEITLEMDNVQESILHQSAARQTADEQARAAVPAPILEVWRILSDERDVMQEAQRENRERCLPLEHSDLNDIESSVAQQTIRQELGELMAAIQQETLDRIAEEKAQAARARALTDALQQGLKIVNRNYYATPMSTPQAMPSSPKESPAEET</sequence>
<keyword evidence="1" id="KW-0175">Coiled coil</keyword>
<proteinExistence type="predicted"/>
<evidence type="ECO:0000313" key="3">
    <source>
        <dbReference type="EMBL" id="CAD8984615.1"/>
    </source>
</evidence>
<name>A0A6T8PNQ3_HEMAN</name>